<organism evidence="5 6">
    <name type="scientific">Lucifera butyrica</name>
    <dbReference type="NCBI Taxonomy" id="1351585"/>
    <lineage>
        <taxon>Bacteria</taxon>
        <taxon>Bacillati</taxon>
        <taxon>Bacillota</taxon>
        <taxon>Negativicutes</taxon>
        <taxon>Veillonellales</taxon>
        <taxon>Veillonellaceae</taxon>
        <taxon>Lucifera</taxon>
    </lineage>
</organism>
<evidence type="ECO:0000313" key="5">
    <source>
        <dbReference type="EMBL" id="VBB06195.1"/>
    </source>
</evidence>
<evidence type="ECO:0000256" key="3">
    <source>
        <dbReference type="ARBA" id="ARBA00023014"/>
    </source>
</evidence>
<dbReference type="InterPro" id="IPR017896">
    <property type="entry name" value="4Fe4S_Fe-S-bd"/>
</dbReference>
<reference evidence="5 6" key="1">
    <citation type="submission" date="2018-06" db="EMBL/GenBank/DDBJ databases">
        <authorList>
            <person name="Strepis N."/>
        </authorList>
    </citation>
    <scope>NUCLEOTIDE SEQUENCE [LARGE SCALE GENOMIC DNA]</scope>
    <source>
        <strain evidence="5">LUCI</strain>
    </source>
</reference>
<dbReference type="GO" id="GO:0046872">
    <property type="term" value="F:metal ion binding"/>
    <property type="evidence" value="ECO:0007669"/>
    <property type="project" value="UniProtKB-KW"/>
</dbReference>
<feature type="domain" description="4Fe-4S ferredoxin-type" evidence="4">
    <location>
        <begin position="59"/>
        <end position="88"/>
    </location>
</feature>
<keyword evidence="6" id="KW-1185">Reference proteome</keyword>
<sequence length="164" mass="17606">MSNQVGLPNGEQVRSVLPSPERLAKGPVAIFECFQNIPCNPCADACPRGAIKPFTDINDCPKVNDSLCNGCGICLTVCPGLSIVVVDYSYSPDEALLKIPYEFLPLPGAGDKVTALNRTGQAAGTARVLKVQENRNKTAVIWLAVPKESVMEVRHIRPGEVMEA</sequence>
<dbReference type="PROSITE" id="PS00198">
    <property type="entry name" value="4FE4S_FER_1"/>
    <property type="match status" value="1"/>
</dbReference>
<dbReference type="PROSITE" id="PS51379">
    <property type="entry name" value="4FE4S_FER_2"/>
    <property type="match status" value="1"/>
</dbReference>
<dbReference type="EMBL" id="UPPP01000061">
    <property type="protein sequence ID" value="VBB06195.1"/>
    <property type="molecule type" value="Genomic_DNA"/>
</dbReference>
<evidence type="ECO:0000259" key="4">
    <source>
        <dbReference type="PROSITE" id="PS51379"/>
    </source>
</evidence>
<keyword evidence="1" id="KW-0479">Metal-binding</keyword>
<protein>
    <recommendedName>
        <fullName evidence="4">4Fe-4S ferredoxin-type domain-containing protein</fullName>
    </recommendedName>
</protein>
<keyword evidence="2" id="KW-0408">Iron</keyword>
<gene>
    <name evidence="5" type="ORF">LUCI_1411</name>
</gene>
<dbReference type="InterPro" id="IPR017900">
    <property type="entry name" value="4Fe4S_Fe_S_CS"/>
</dbReference>
<accession>A0A498R506</accession>
<evidence type="ECO:0000256" key="2">
    <source>
        <dbReference type="ARBA" id="ARBA00023004"/>
    </source>
</evidence>
<dbReference type="AlphaFoldDB" id="A0A498R506"/>
<proteinExistence type="predicted"/>
<dbReference type="GO" id="GO:0051536">
    <property type="term" value="F:iron-sulfur cluster binding"/>
    <property type="evidence" value="ECO:0007669"/>
    <property type="project" value="UniProtKB-KW"/>
</dbReference>
<dbReference type="Proteomes" id="UP000277811">
    <property type="component" value="Unassembled WGS sequence"/>
</dbReference>
<dbReference type="Pfam" id="PF00037">
    <property type="entry name" value="Fer4"/>
    <property type="match status" value="1"/>
</dbReference>
<dbReference type="Gene3D" id="3.30.70.20">
    <property type="match status" value="1"/>
</dbReference>
<evidence type="ECO:0000313" key="6">
    <source>
        <dbReference type="Proteomes" id="UP000277811"/>
    </source>
</evidence>
<name>A0A498R506_9FIRM</name>
<evidence type="ECO:0000256" key="1">
    <source>
        <dbReference type="ARBA" id="ARBA00022723"/>
    </source>
</evidence>
<dbReference type="RefSeq" id="WP_122627138.1">
    <property type="nucleotide sequence ID" value="NZ_UPPP01000061.1"/>
</dbReference>
<dbReference type="OrthoDB" id="9801699at2"/>
<dbReference type="SUPFAM" id="SSF54862">
    <property type="entry name" value="4Fe-4S ferredoxins"/>
    <property type="match status" value="1"/>
</dbReference>
<keyword evidence="3" id="KW-0411">Iron-sulfur</keyword>